<reference evidence="10 11" key="1">
    <citation type="journal article" date="2018" name="Plant J.">
        <title>Genome sequences of Chlorella sorokiniana UTEX 1602 and Micractinium conductrix SAG 241.80: implications to maltose excretion by a green alga.</title>
        <authorList>
            <person name="Arriola M.B."/>
            <person name="Velmurugan N."/>
            <person name="Zhang Y."/>
            <person name="Plunkett M.H."/>
            <person name="Hondzo H."/>
            <person name="Barney B.M."/>
        </authorList>
    </citation>
    <scope>NUCLEOTIDE SEQUENCE [LARGE SCALE GENOMIC DNA]</scope>
    <source>
        <strain evidence="10 11">SAG 241.80</strain>
    </source>
</reference>
<evidence type="ECO:0000256" key="4">
    <source>
        <dbReference type="ARBA" id="ARBA00022490"/>
    </source>
</evidence>
<keyword evidence="5" id="KW-0677">Repeat</keyword>
<organism evidence="10 11">
    <name type="scientific">Micractinium conductrix</name>
    <dbReference type="NCBI Taxonomy" id="554055"/>
    <lineage>
        <taxon>Eukaryota</taxon>
        <taxon>Viridiplantae</taxon>
        <taxon>Chlorophyta</taxon>
        <taxon>core chlorophytes</taxon>
        <taxon>Trebouxiophyceae</taxon>
        <taxon>Chlorellales</taxon>
        <taxon>Chlorellaceae</taxon>
        <taxon>Chlorella clade</taxon>
        <taxon>Micractinium</taxon>
    </lineage>
</organism>
<evidence type="ECO:0000256" key="1">
    <source>
        <dbReference type="ARBA" id="ARBA00004275"/>
    </source>
</evidence>
<dbReference type="GO" id="GO:0005829">
    <property type="term" value="C:cytosol"/>
    <property type="evidence" value="ECO:0007669"/>
    <property type="project" value="TreeGrafter"/>
</dbReference>
<dbReference type="Gene3D" id="1.25.40.10">
    <property type="entry name" value="Tetratricopeptide repeat domain"/>
    <property type="match status" value="1"/>
</dbReference>
<dbReference type="STRING" id="554055.A0A2P6VIN4"/>
<feature type="repeat" description="TPR" evidence="8">
    <location>
        <begin position="575"/>
        <end position="608"/>
    </location>
</feature>
<dbReference type="GO" id="GO:0005052">
    <property type="term" value="F:peroxisome matrix targeting signal-1 binding"/>
    <property type="evidence" value="ECO:0007669"/>
    <property type="project" value="TreeGrafter"/>
</dbReference>
<feature type="repeat" description="TPR" evidence="8">
    <location>
        <begin position="609"/>
        <end position="642"/>
    </location>
</feature>
<comment type="subcellular location">
    <subcellularLocation>
        <location evidence="2">Cytoplasm</location>
    </subcellularLocation>
    <subcellularLocation>
        <location evidence="1">Peroxisome</location>
    </subcellularLocation>
</comment>
<evidence type="ECO:0000256" key="8">
    <source>
        <dbReference type="PROSITE-ProRule" id="PRU00339"/>
    </source>
</evidence>
<sequence length="714" mass="75689">MPARDHVDAFLRGLPPGAAAPHGQFAEFESIYAAQAAQGRFVPPPPGAAALPPALAAQARDAAAPMLQAFVHSSSARAPFAAPMAPPGLALSLADQRRIRDRGTIMARQLFADRGPEFADQQVERLLASLNIDPRQLPAGGQEASFDAIFAAAAPRGLAHPSMLGEHAAAAAAVAAAAERGAAAAGHAQQAQWAQEFERLRLGEAGPSSAASWAAEYQAGQQQGQPPGAWAEEFSAGEQQGAAAEIGSTGWVNEFRSTAAAGTDMRQRAAAGDAMQQTRQLADTLAASADPKIRNSQFLQFVSKMSRGELILEDNAVKEVPREAAAWASEFGSQQAAQPSVWGDEFAAFQAGQHPAAAGAQWAQDFVVKEGRPDWADEFADGVVGGGQWAQEFREGAASTDIASWEEEYMAELERVHGSQGPRAAGGYVFADPNPFLLDTDSLAKGKDLFRRGVLTEAVIALEAECQRNPGNAEAWRLLGTVQAENDDDQQAIAAMNRALGADPSDLDVLLSLGVSHTNELEQGEALSHLRQWVVRHPRHAPASQAVPDPGDPSQTAAYVAALFEAAARARPEDAELHSALGVVYNLARRYDDAVVAFQEALRLQPADYSLWNKLGATLANSSRSSEAIGAYQKALDLKPNYMRAWTNLGISLANLADYEGSARYYVRALALNPRASAVWGYLRTSLTCAGREELLGAADSEDLAALQAALPLE</sequence>
<dbReference type="InterPro" id="IPR011990">
    <property type="entry name" value="TPR-like_helical_dom_sf"/>
</dbReference>
<comment type="similarity">
    <text evidence="3">Belongs to the peroxisomal targeting signal receptor family.</text>
</comment>
<dbReference type="SMART" id="SM00028">
    <property type="entry name" value="TPR"/>
    <property type="match status" value="4"/>
</dbReference>
<dbReference type="PROSITE" id="PS50005">
    <property type="entry name" value="TPR"/>
    <property type="match status" value="4"/>
</dbReference>
<evidence type="ECO:0000256" key="9">
    <source>
        <dbReference type="SAM" id="MobiDB-lite"/>
    </source>
</evidence>
<proteinExistence type="inferred from homology"/>
<feature type="compositionally biased region" description="Low complexity" evidence="9">
    <location>
        <begin position="213"/>
        <end position="245"/>
    </location>
</feature>
<dbReference type="PANTHER" id="PTHR10130:SF0">
    <property type="entry name" value="GH08708P"/>
    <property type="match status" value="1"/>
</dbReference>
<dbReference type="EMBL" id="LHPF02000006">
    <property type="protein sequence ID" value="PSC73938.1"/>
    <property type="molecule type" value="Genomic_DNA"/>
</dbReference>
<keyword evidence="6 8" id="KW-0802">TPR repeat</keyword>
<dbReference type="SUPFAM" id="SSF48452">
    <property type="entry name" value="TPR-like"/>
    <property type="match status" value="1"/>
</dbReference>
<comment type="caution">
    <text evidence="10">The sequence shown here is derived from an EMBL/GenBank/DDBJ whole genome shotgun (WGS) entry which is preliminary data.</text>
</comment>
<name>A0A2P6VIN4_9CHLO</name>
<dbReference type="InterPro" id="IPR024111">
    <property type="entry name" value="PEX5/PEX5L"/>
</dbReference>
<gene>
    <name evidence="10" type="ORF">C2E20_2969</name>
</gene>
<evidence type="ECO:0000256" key="6">
    <source>
        <dbReference type="ARBA" id="ARBA00022803"/>
    </source>
</evidence>
<dbReference type="InterPro" id="IPR019734">
    <property type="entry name" value="TPR_rpt"/>
</dbReference>
<evidence type="ECO:0000256" key="5">
    <source>
        <dbReference type="ARBA" id="ARBA00022737"/>
    </source>
</evidence>
<dbReference type="GO" id="GO:0016560">
    <property type="term" value="P:protein import into peroxisome matrix, docking"/>
    <property type="evidence" value="ECO:0007669"/>
    <property type="project" value="TreeGrafter"/>
</dbReference>
<accession>A0A2P6VIN4</accession>
<feature type="repeat" description="TPR" evidence="8">
    <location>
        <begin position="643"/>
        <end position="676"/>
    </location>
</feature>
<protein>
    <submittedName>
        <fullName evidence="10">Peroxisome biogenesis 5</fullName>
    </submittedName>
</protein>
<evidence type="ECO:0000313" key="10">
    <source>
        <dbReference type="EMBL" id="PSC73938.1"/>
    </source>
</evidence>
<keyword evidence="11" id="KW-1185">Reference proteome</keyword>
<feature type="repeat" description="TPR" evidence="8">
    <location>
        <begin position="473"/>
        <end position="506"/>
    </location>
</feature>
<evidence type="ECO:0000256" key="3">
    <source>
        <dbReference type="ARBA" id="ARBA00005348"/>
    </source>
</evidence>
<dbReference type="GO" id="GO:0005778">
    <property type="term" value="C:peroxisomal membrane"/>
    <property type="evidence" value="ECO:0007669"/>
    <property type="project" value="TreeGrafter"/>
</dbReference>
<dbReference type="Proteomes" id="UP000239649">
    <property type="component" value="Unassembled WGS sequence"/>
</dbReference>
<keyword evidence="7" id="KW-0576">Peroxisome</keyword>
<keyword evidence="4" id="KW-0963">Cytoplasm</keyword>
<dbReference type="Pfam" id="PF13181">
    <property type="entry name" value="TPR_8"/>
    <property type="match status" value="1"/>
</dbReference>
<dbReference type="PROSITE" id="PS50293">
    <property type="entry name" value="TPR_REGION"/>
    <property type="match status" value="1"/>
</dbReference>
<dbReference type="PANTHER" id="PTHR10130">
    <property type="entry name" value="PEROXISOMAL TARGETING SIGNAL 1 RECEPTOR PEX5"/>
    <property type="match status" value="1"/>
</dbReference>
<feature type="region of interest" description="Disordered" evidence="9">
    <location>
        <begin position="211"/>
        <end position="248"/>
    </location>
</feature>
<evidence type="ECO:0000256" key="7">
    <source>
        <dbReference type="ARBA" id="ARBA00023140"/>
    </source>
</evidence>
<evidence type="ECO:0000256" key="2">
    <source>
        <dbReference type="ARBA" id="ARBA00004496"/>
    </source>
</evidence>
<evidence type="ECO:0000313" key="11">
    <source>
        <dbReference type="Proteomes" id="UP000239649"/>
    </source>
</evidence>
<dbReference type="OrthoDB" id="10006023at2759"/>
<dbReference type="AlphaFoldDB" id="A0A2P6VIN4"/>
<dbReference type="Pfam" id="PF13432">
    <property type="entry name" value="TPR_16"/>
    <property type="match status" value="2"/>
</dbReference>